<evidence type="ECO:0000256" key="3">
    <source>
        <dbReference type="ARBA" id="ARBA00022801"/>
    </source>
</evidence>
<evidence type="ECO:0000313" key="7">
    <source>
        <dbReference type="EMBL" id="KAK1923907.1"/>
    </source>
</evidence>
<evidence type="ECO:0000256" key="1">
    <source>
        <dbReference type="ARBA" id="ARBA00009227"/>
    </source>
</evidence>
<dbReference type="PROSITE" id="PS01053">
    <property type="entry name" value="ARGINASE_1"/>
    <property type="match status" value="1"/>
</dbReference>
<feature type="binding site" evidence="4">
    <location>
        <position position="311"/>
    </location>
    <ligand>
        <name>Mn(2+)</name>
        <dbReference type="ChEBI" id="CHEBI:29035"/>
        <label>1</label>
    </ligand>
</feature>
<proteinExistence type="inferred from homology"/>
<keyword evidence="3 5" id="KW-0378">Hydrolase</keyword>
<evidence type="ECO:0000256" key="5">
    <source>
        <dbReference type="RuleBase" id="RU003684"/>
    </source>
</evidence>
<dbReference type="PRINTS" id="PR00116">
    <property type="entry name" value="ARGINASE"/>
</dbReference>
<dbReference type="AlphaFoldDB" id="A0AAD9FQN1"/>
<evidence type="ECO:0000256" key="4">
    <source>
        <dbReference type="PIRSR" id="PIRSR036979-1"/>
    </source>
</evidence>
<keyword evidence="6" id="KW-0732">Signal</keyword>
<name>A0AAD9FQN1_PAPLA</name>
<evidence type="ECO:0000256" key="2">
    <source>
        <dbReference type="ARBA" id="ARBA00022723"/>
    </source>
</evidence>
<dbReference type="InterPro" id="IPR020855">
    <property type="entry name" value="Ureohydrolase_Mn_BS"/>
</dbReference>
<feature type="binding site" evidence="4">
    <location>
        <position position="188"/>
    </location>
    <ligand>
        <name>Mn(2+)</name>
        <dbReference type="ChEBI" id="CHEBI:29035"/>
        <label>1</label>
    </ligand>
</feature>
<dbReference type="FunFam" id="3.40.800.10:FF:000014">
    <property type="entry name" value="Arginase family protein"/>
    <property type="match status" value="1"/>
</dbReference>
<dbReference type="Pfam" id="PF00491">
    <property type="entry name" value="Arginase"/>
    <property type="match status" value="1"/>
</dbReference>
<accession>A0AAD9FQN1</accession>
<dbReference type="Gene3D" id="3.40.800.10">
    <property type="entry name" value="Ureohydrolase domain"/>
    <property type="match status" value="1"/>
</dbReference>
<dbReference type="InterPro" id="IPR006035">
    <property type="entry name" value="Ureohydrolase"/>
</dbReference>
<keyword evidence="8" id="KW-1185">Reference proteome</keyword>
<dbReference type="CDD" id="cd11592">
    <property type="entry name" value="Agmatinase_PAH"/>
    <property type="match status" value="1"/>
</dbReference>
<gene>
    <name evidence="7" type="ORF">DB88DRAFT_488433</name>
</gene>
<feature type="chain" id="PRO_5042106993" evidence="6">
    <location>
        <begin position="21"/>
        <end position="397"/>
    </location>
</feature>
<feature type="signal peptide" evidence="6">
    <location>
        <begin position="1"/>
        <end position="20"/>
    </location>
</feature>
<dbReference type="GO" id="GO:0008783">
    <property type="term" value="F:agmatinase activity"/>
    <property type="evidence" value="ECO:0007669"/>
    <property type="project" value="TreeGrafter"/>
</dbReference>
<dbReference type="PANTHER" id="PTHR11358:SF26">
    <property type="entry name" value="GUANIDINO ACID HYDROLASE, MITOCHONDRIAL"/>
    <property type="match status" value="1"/>
</dbReference>
<keyword evidence="4" id="KW-0464">Manganese</keyword>
<keyword evidence="2 4" id="KW-0479">Metal-binding</keyword>
<organism evidence="7 8">
    <name type="scientific">Papiliotrema laurentii</name>
    <name type="common">Cryptococcus laurentii</name>
    <dbReference type="NCBI Taxonomy" id="5418"/>
    <lineage>
        <taxon>Eukaryota</taxon>
        <taxon>Fungi</taxon>
        <taxon>Dikarya</taxon>
        <taxon>Basidiomycota</taxon>
        <taxon>Agaricomycotina</taxon>
        <taxon>Tremellomycetes</taxon>
        <taxon>Tremellales</taxon>
        <taxon>Rhynchogastremaceae</taxon>
        <taxon>Papiliotrema</taxon>
    </lineage>
</organism>
<feature type="binding site" evidence="4">
    <location>
        <position position="215"/>
    </location>
    <ligand>
        <name>Mn(2+)</name>
        <dbReference type="ChEBI" id="CHEBI:29035"/>
        <label>1</label>
    </ligand>
</feature>
<feature type="binding site" evidence="4">
    <location>
        <position position="213"/>
    </location>
    <ligand>
        <name>Mn(2+)</name>
        <dbReference type="ChEBI" id="CHEBI:29035"/>
        <label>1</label>
    </ligand>
</feature>
<dbReference type="GO" id="GO:0033389">
    <property type="term" value="P:putrescine biosynthetic process from arginine, via agmatine"/>
    <property type="evidence" value="ECO:0007669"/>
    <property type="project" value="TreeGrafter"/>
</dbReference>
<reference evidence="7" key="1">
    <citation type="submission" date="2023-02" db="EMBL/GenBank/DDBJ databases">
        <title>Identification and recombinant expression of a fungal hydrolase from Papiliotrema laurentii that hydrolyzes apple cutin and clears colloidal polyester polyurethane.</title>
        <authorList>
            <consortium name="DOE Joint Genome Institute"/>
            <person name="Roman V.A."/>
            <person name="Bojanowski C."/>
            <person name="Crable B.R."/>
            <person name="Wagner D.N."/>
            <person name="Hung C.S."/>
            <person name="Nadeau L.J."/>
            <person name="Schratz L."/>
            <person name="Haridas S."/>
            <person name="Pangilinan J."/>
            <person name="Lipzen A."/>
            <person name="Na H."/>
            <person name="Yan M."/>
            <person name="Ng V."/>
            <person name="Grigoriev I.V."/>
            <person name="Spatafora J.W."/>
            <person name="Barlow D."/>
            <person name="Biffinger J."/>
            <person name="Kelley-Loughnane N."/>
            <person name="Varaljay V.A."/>
            <person name="Crookes-Goodson W.J."/>
        </authorList>
    </citation>
    <scope>NUCLEOTIDE SEQUENCE</scope>
    <source>
        <strain evidence="7">5307AH</strain>
    </source>
</reference>
<dbReference type="Proteomes" id="UP001182556">
    <property type="component" value="Unassembled WGS sequence"/>
</dbReference>
<dbReference type="PROSITE" id="PS51409">
    <property type="entry name" value="ARGINASE_2"/>
    <property type="match status" value="1"/>
</dbReference>
<dbReference type="InterPro" id="IPR023696">
    <property type="entry name" value="Ureohydrolase_dom_sf"/>
</dbReference>
<feature type="binding site" evidence="4">
    <location>
        <position position="211"/>
    </location>
    <ligand>
        <name>Mn(2+)</name>
        <dbReference type="ChEBI" id="CHEBI:29035"/>
        <label>1</label>
    </ligand>
</feature>
<dbReference type="PANTHER" id="PTHR11358">
    <property type="entry name" value="ARGINASE/AGMATINASE"/>
    <property type="match status" value="1"/>
</dbReference>
<comment type="caution">
    <text evidence="7">The sequence shown here is derived from an EMBL/GenBank/DDBJ whole genome shotgun (WGS) entry which is preliminary data.</text>
</comment>
<comment type="cofactor">
    <cofactor evidence="4">
        <name>Mn(2+)</name>
        <dbReference type="ChEBI" id="CHEBI:29035"/>
    </cofactor>
    <text evidence="4">Binds 2 manganese ions per subunit.</text>
</comment>
<dbReference type="SUPFAM" id="SSF52768">
    <property type="entry name" value="Arginase/deacetylase"/>
    <property type="match status" value="1"/>
</dbReference>
<evidence type="ECO:0000256" key="6">
    <source>
        <dbReference type="SAM" id="SignalP"/>
    </source>
</evidence>
<sequence>MLLALAQIVALLATSSSVLGHSHGDADQAVYEYSDDPWLGQFGQTADLSFSGVTTFAHLPHLKCLDAPAEPFDIALLGIPFDSAVSYRPGARFGPYALRAGSRRQRPDRGYGLKLDINPFDNGVSLLDCGDVPVTPFDGAVAIQQVKAAYRSMLRHPVQNEERLKQLNFQKGLDGKFHPRIVALGGDHTIVLPILEAVSEVYGPVSVIHFDAHIDTWNPNRYAGSVSEQAKINHGTFFWSAYEQGFIKPNSSIHAGIRTRFEGPQDLDDDITAGFDLIHTMDIDDHGVEWIAEKIKARIGDGPVVISLDVDVMDPAYLPATGTPESGGWTSRELRRILYSLAGLNIVAMDVVELSPAYDTNGEISAIAAADMIFDFLSILNLGVKGKDNSLPVRDEL</sequence>
<dbReference type="GO" id="GO:0046872">
    <property type="term" value="F:metal ion binding"/>
    <property type="evidence" value="ECO:0007669"/>
    <property type="project" value="UniProtKB-KW"/>
</dbReference>
<dbReference type="EMBL" id="JAODAN010000005">
    <property type="protein sequence ID" value="KAK1923907.1"/>
    <property type="molecule type" value="Genomic_DNA"/>
</dbReference>
<comment type="similarity">
    <text evidence="1">Belongs to the arginase family. Agmatinase subfamily.</text>
</comment>
<feature type="binding site" evidence="4">
    <location>
        <position position="309"/>
    </location>
    <ligand>
        <name>Mn(2+)</name>
        <dbReference type="ChEBI" id="CHEBI:29035"/>
        <label>1</label>
    </ligand>
</feature>
<protein>
    <submittedName>
        <fullName evidence="7">Arginase</fullName>
    </submittedName>
</protein>
<dbReference type="PIRSF" id="PIRSF036979">
    <property type="entry name" value="Arginase"/>
    <property type="match status" value="1"/>
</dbReference>
<evidence type="ECO:0000313" key="8">
    <source>
        <dbReference type="Proteomes" id="UP001182556"/>
    </source>
</evidence>